<keyword evidence="4" id="KW-0813">Transport</keyword>
<dbReference type="GO" id="GO:0005829">
    <property type="term" value="C:cytosol"/>
    <property type="evidence" value="ECO:0007669"/>
    <property type="project" value="TreeGrafter"/>
</dbReference>
<keyword evidence="7" id="KW-1006">Bacterial flagellum protein export</keyword>
<keyword evidence="6" id="KW-0653">Protein transport</keyword>
<dbReference type="GO" id="GO:0044781">
    <property type="term" value="P:bacterial-type flagellum organization"/>
    <property type="evidence" value="ECO:0007669"/>
    <property type="project" value="UniProtKB-KW"/>
</dbReference>
<evidence type="ECO:0000256" key="7">
    <source>
        <dbReference type="ARBA" id="ARBA00023225"/>
    </source>
</evidence>
<reference evidence="9 10" key="1">
    <citation type="submission" date="2012-11" db="EMBL/GenBank/DDBJ databases">
        <title>Whole genome sequence of Acidocella aminolytica 101 = DSM 11237.</title>
        <authorList>
            <person name="Azuma Y."/>
            <person name="Higashiura N."/>
            <person name="Hirakawa H."/>
            <person name="Matsushita K."/>
        </authorList>
    </citation>
    <scope>NUCLEOTIDE SEQUENCE [LARGE SCALE GENOMIC DNA]</scope>
    <source>
        <strain evidence="10">101 / DSM 11237</strain>
    </source>
</reference>
<dbReference type="EMBL" id="BANC01000035">
    <property type="protein sequence ID" value="GAN80058.1"/>
    <property type="molecule type" value="Genomic_DNA"/>
</dbReference>
<evidence type="ECO:0000256" key="3">
    <source>
        <dbReference type="ARBA" id="ARBA00016507"/>
    </source>
</evidence>
<dbReference type="GO" id="GO:0015031">
    <property type="term" value="P:protein transport"/>
    <property type="evidence" value="ECO:0007669"/>
    <property type="project" value="UniProtKB-KW"/>
</dbReference>
<evidence type="ECO:0000313" key="10">
    <source>
        <dbReference type="Proteomes" id="UP000032668"/>
    </source>
</evidence>
<dbReference type="InterPro" id="IPR018035">
    <property type="entry name" value="Flagellar_FliH/T3SS_HrpE"/>
</dbReference>
<dbReference type="PANTHER" id="PTHR34982">
    <property type="entry name" value="YOP PROTEINS TRANSLOCATION PROTEIN L"/>
    <property type="match status" value="1"/>
</dbReference>
<evidence type="ECO:0000256" key="4">
    <source>
        <dbReference type="ARBA" id="ARBA00022448"/>
    </source>
</evidence>
<gene>
    <name evidence="9" type="ORF">Aam_035_065</name>
</gene>
<evidence type="ECO:0000256" key="5">
    <source>
        <dbReference type="ARBA" id="ARBA00022795"/>
    </source>
</evidence>
<keyword evidence="10" id="KW-1185">Reference proteome</keyword>
<comment type="similarity">
    <text evidence="2">Belongs to the FliH family.</text>
</comment>
<keyword evidence="5" id="KW-1005">Bacterial flagellum biogenesis</keyword>
<dbReference type="OrthoDB" id="5296952at2"/>
<dbReference type="Proteomes" id="UP000032668">
    <property type="component" value="Unassembled WGS sequence"/>
</dbReference>
<evidence type="ECO:0000313" key="9">
    <source>
        <dbReference type="EMBL" id="GAN80058.1"/>
    </source>
</evidence>
<accession>A0A0D6PFR6</accession>
<feature type="domain" description="Flagellar assembly protein FliH/Type III secretion system HrpE" evidence="8">
    <location>
        <begin position="73"/>
        <end position="181"/>
    </location>
</feature>
<organism evidence="9 10">
    <name type="scientific">Acidocella aminolytica 101 = DSM 11237</name>
    <dbReference type="NCBI Taxonomy" id="1120923"/>
    <lineage>
        <taxon>Bacteria</taxon>
        <taxon>Pseudomonadati</taxon>
        <taxon>Pseudomonadota</taxon>
        <taxon>Alphaproteobacteria</taxon>
        <taxon>Acetobacterales</taxon>
        <taxon>Acidocellaceae</taxon>
        <taxon>Acidocella</taxon>
    </lineage>
</organism>
<proteinExistence type="inferred from homology"/>
<evidence type="ECO:0000259" key="8">
    <source>
        <dbReference type="Pfam" id="PF02108"/>
    </source>
</evidence>
<dbReference type="AlphaFoldDB" id="A0A0D6PFR6"/>
<evidence type="ECO:0000256" key="1">
    <source>
        <dbReference type="ARBA" id="ARBA00003041"/>
    </source>
</evidence>
<dbReference type="Pfam" id="PF02108">
    <property type="entry name" value="FliH"/>
    <property type="match status" value="1"/>
</dbReference>
<dbReference type="InterPro" id="IPR051472">
    <property type="entry name" value="T3SS_Stator/FliH"/>
</dbReference>
<evidence type="ECO:0000256" key="2">
    <source>
        <dbReference type="ARBA" id="ARBA00006602"/>
    </source>
</evidence>
<dbReference type="RefSeq" id="WP_048878478.1">
    <property type="nucleotide sequence ID" value="NZ_BANC01000035.1"/>
</dbReference>
<evidence type="ECO:0000256" key="6">
    <source>
        <dbReference type="ARBA" id="ARBA00022927"/>
    </source>
</evidence>
<name>A0A0D6PFR6_9PROT</name>
<dbReference type="PANTHER" id="PTHR34982:SF1">
    <property type="entry name" value="FLAGELLAR ASSEMBLY PROTEIN FLIH"/>
    <property type="match status" value="1"/>
</dbReference>
<sequence length="218" mass="23516">MSFVTVSRQRNKEFVQTVLAKEAAEIAAQEAEIQRRVKQEVAKLKENTIAEAKEAGEAAARAVMVPKEEKLTQAIAALSQAINQLSAPLAEKEQALAELVLDMAFQLACHIAGGESGQARTELAGLVTKLLRDAAADQSNRQTLQIRLHPTDLQIVQEKLPTTSAKLVADDSITPGGALVELQAHGGDPLEKAEWDARLESRLEAIRAALSLPKKEAE</sequence>
<protein>
    <recommendedName>
        <fullName evidence="3">Flagellar assembly protein FliH</fullName>
    </recommendedName>
</protein>
<comment type="caution">
    <text evidence="9">The sequence shown here is derived from an EMBL/GenBank/DDBJ whole genome shotgun (WGS) entry which is preliminary data.</text>
</comment>
<comment type="function">
    <text evidence="1">Needed for flagellar regrowth and assembly.</text>
</comment>
<dbReference type="STRING" id="1120923.SAMN02746095_02034"/>